<protein>
    <recommendedName>
        <fullName evidence="2">Virion structural protein</fullName>
    </recommendedName>
</protein>
<reference evidence="1" key="1">
    <citation type="submission" date="2024-07" db="EMBL/GenBank/DDBJ databases">
        <authorList>
            <person name="Bringhurst R.M."/>
            <person name="Homer T.E."/>
        </authorList>
    </citation>
    <scope>NUCLEOTIDE SEQUENCE</scope>
</reference>
<name>A0AB39CCV7_9VIRU</name>
<evidence type="ECO:0008006" key="2">
    <source>
        <dbReference type="Google" id="ProtNLM"/>
    </source>
</evidence>
<proteinExistence type="predicted"/>
<sequence>MHETTSIVELLERHFAGVVLDRAFCMRVINFVTRFMNKNADHSAFFGGALLGVNPIRWFPSDREQWYDEVLKINDDLLQYDFLKLDVIDPSHNVNSDSFNHIPAFLCRKLMLNTSLPGNLRDETMIALFTLLHIKYLTSLLSRRFQYPAKREVAEATFMSLNYKWDIRRLGSWHALIRDRCLSIIGTDTNYTDHIFGARNSLTDYWSTRVVTDTQSRIREVINKIYAVYVQVLKEGGKVISTSEMGISTDGDSFLKDKVNGFGSYLRYGKEIITNEANFVRPELMGVIERAMQDSMPAQPFEDTLKYMVRNVGQARMQHIDKMLEECLLYVFDQMQSERTAIQRSNDLEGLILKIKSKLMASRSSDPRVLYLRDVGERVVADATGVKNKAVLAATRTGIMLYMTLRVMTKNHYAR</sequence>
<accession>A0AB39CCV7</accession>
<organism evidence="1">
    <name type="scientific">Pseudomonas phage RVTF4</name>
    <dbReference type="NCBI Taxonomy" id="3236931"/>
    <lineage>
        <taxon>Viruses</taxon>
    </lineage>
</organism>
<dbReference type="EMBL" id="PQ015378">
    <property type="protein sequence ID" value="XDJ14655.1"/>
    <property type="molecule type" value="Genomic_DNA"/>
</dbReference>
<evidence type="ECO:0000313" key="1">
    <source>
        <dbReference type="EMBL" id="XDJ14655.1"/>
    </source>
</evidence>